<organism evidence="1 2">
    <name type="scientific">Nostoc piscinale CENA21</name>
    <dbReference type="NCBI Taxonomy" id="224013"/>
    <lineage>
        <taxon>Bacteria</taxon>
        <taxon>Bacillati</taxon>
        <taxon>Cyanobacteriota</taxon>
        <taxon>Cyanophyceae</taxon>
        <taxon>Nostocales</taxon>
        <taxon>Nostocaceae</taxon>
        <taxon>Nostoc</taxon>
    </lineage>
</organism>
<reference evidence="1 2" key="2">
    <citation type="journal article" date="2016" name="Genome Announc.">
        <title>Draft Genome Sequence of the N2-Fixing Cyanobacterium Nostoc piscinale CENA21, Isolated from the Brazilian Amazon Floodplain.</title>
        <authorList>
            <person name="Leao T."/>
            <person name="Guimaraes P.I."/>
            <person name="de Melo A.G."/>
            <person name="Ramos R.T."/>
            <person name="Leao P.N."/>
            <person name="Silva A."/>
            <person name="Fiore M.F."/>
            <person name="Schneider M.P."/>
        </authorList>
    </citation>
    <scope>NUCLEOTIDE SEQUENCE [LARGE SCALE GENOMIC DNA]</scope>
    <source>
        <strain evidence="1 2">CENA21</strain>
    </source>
</reference>
<evidence type="ECO:0000313" key="2">
    <source>
        <dbReference type="Proteomes" id="UP000062645"/>
    </source>
</evidence>
<dbReference type="EMBL" id="CP012036">
    <property type="protein sequence ID" value="ALF51898.1"/>
    <property type="molecule type" value="Genomic_DNA"/>
</dbReference>
<protein>
    <submittedName>
        <fullName evidence="1">Uncharacterized protein</fullName>
    </submittedName>
</protein>
<dbReference type="Proteomes" id="UP000062645">
    <property type="component" value="Chromosome"/>
</dbReference>
<name>A0A0M4SHW3_9NOSO</name>
<proteinExistence type="predicted"/>
<evidence type="ECO:0000313" key="1">
    <source>
        <dbReference type="EMBL" id="ALF51898.1"/>
    </source>
</evidence>
<dbReference type="PATRIC" id="fig|224013.5.peg.484"/>
<gene>
    <name evidence="1" type="ORF">ACX27_02005</name>
</gene>
<dbReference type="RefSeq" id="WP_062287733.1">
    <property type="nucleotide sequence ID" value="NZ_CP012036.1"/>
</dbReference>
<dbReference type="AlphaFoldDB" id="A0A0M4SHW3"/>
<reference evidence="2" key="1">
    <citation type="submission" date="2015-07" db="EMBL/GenBank/DDBJ databases">
        <title>Genome Of Nitrogen-Fixing Cyanobacterium Nostoc piscinale CENA21 From Solimoes/Amazon River Floodplain Sediments And Comparative Genomics To Uncover Biosynthetic Natural Products Potential.</title>
        <authorList>
            <person name="Leao T.F."/>
            <person name="Leao P.N."/>
            <person name="Guimaraes P.I."/>
            <person name="de Melo A.G.C."/>
            <person name="Ramos R.T.J."/>
            <person name="Silva A."/>
            <person name="Fiore M.F."/>
            <person name="Schneider M.P.C."/>
        </authorList>
    </citation>
    <scope>NUCLEOTIDE SEQUENCE [LARGE SCALE GENOMIC DNA]</scope>
    <source>
        <strain evidence="2">CENA21</strain>
    </source>
</reference>
<keyword evidence="2" id="KW-1185">Reference proteome</keyword>
<accession>A0A0M4SHW3</accession>
<dbReference type="OrthoDB" id="481003at2"/>
<sequence length="286" mass="32410">MNINLFKRNQNQVTATKRQFLKALRRRDTAAIQSLSMRSQNIIGEEKLTQIVDEALRECDAESHSWFFTNFLGQFRYQQMQQAAQNNVFHILVTAGLEPGKDFSFGLDGEMIVSDRAKQILLDHLPQEQRKLFAAQLQVSTVADPIVAIEKQLGCPFYQNLTNIAADKVKKLSNEQAAAYLGVLLAGLVKRHPALQDVDFPTKFILNTLQSLPQQRATAILNDPETNPQFDEVIIFQDLLAAMAEPETSETENCNSLEQLKKLDRVWCGEYRLAEIVASLEELSRE</sequence>
<dbReference type="KEGG" id="npz:ACX27_02005"/>